<dbReference type="InterPro" id="IPR002068">
    <property type="entry name" value="A-crystallin/Hsp20_dom"/>
</dbReference>
<name>A0ABW4QGX9_9BACL</name>
<dbReference type="SUPFAM" id="SSF49764">
    <property type="entry name" value="HSP20-like chaperones"/>
    <property type="match status" value="1"/>
</dbReference>
<dbReference type="RefSeq" id="WP_204891744.1">
    <property type="nucleotide sequence ID" value="NZ_JBHUFW010000005.1"/>
</dbReference>
<dbReference type="InterPro" id="IPR008978">
    <property type="entry name" value="HSP20-like_chaperone"/>
</dbReference>
<sequence>MKKMLPSGRDDFFPNLFGSGFETDLFDRFFKENNYPKVDIKDMGDRYELDMDVPGFSKEDVKVEYRDGYLEVEGKHEEKKETKEEDGHYIRKERSYGSFKRSFYVGDIDENSISGSFKDGMLMLQVPKANEEKTEKVKRIELQ</sequence>
<dbReference type="Pfam" id="PF00011">
    <property type="entry name" value="HSP20"/>
    <property type="match status" value="1"/>
</dbReference>
<dbReference type="CDD" id="cd06471">
    <property type="entry name" value="ACD_LpsHSP_like"/>
    <property type="match status" value="1"/>
</dbReference>
<reference evidence="5" key="1">
    <citation type="journal article" date="2019" name="Int. J. Syst. Evol. Microbiol.">
        <title>The Global Catalogue of Microorganisms (GCM) 10K type strain sequencing project: providing services to taxonomists for standard genome sequencing and annotation.</title>
        <authorList>
            <consortium name="The Broad Institute Genomics Platform"/>
            <consortium name="The Broad Institute Genome Sequencing Center for Infectious Disease"/>
            <person name="Wu L."/>
            <person name="Ma J."/>
        </authorList>
    </citation>
    <scope>NUCLEOTIDE SEQUENCE [LARGE SCALE GENOMIC DNA]</scope>
    <source>
        <strain evidence="5">CGMCC 1.15475</strain>
    </source>
</reference>
<comment type="similarity">
    <text evidence="1 2">Belongs to the small heat shock protein (HSP20) family.</text>
</comment>
<gene>
    <name evidence="4" type="ORF">ACFSDB_07800</name>
</gene>
<dbReference type="InterPro" id="IPR031107">
    <property type="entry name" value="Small_HSP"/>
</dbReference>
<dbReference type="PROSITE" id="PS01031">
    <property type="entry name" value="SHSP"/>
    <property type="match status" value="1"/>
</dbReference>
<protein>
    <submittedName>
        <fullName evidence="4">Hsp20/alpha crystallin family protein</fullName>
    </submittedName>
</protein>
<dbReference type="Proteomes" id="UP001597273">
    <property type="component" value="Unassembled WGS sequence"/>
</dbReference>
<dbReference type="EMBL" id="JBHUFW010000005">
    <property type="protein sequence ID" value="MFD1862831.1"/>
    <property type="molecule type" value="Genomic_DNA"/>
</dbReference>
<dbReference type="PANTHER" id="PTHR11527">
    <property type="entry name" value="HEAT-SHOCK PROTEIN 20 FAMILY MEMBER"/>
    <property type="match status" value="1"/>
</dbReference>
<evidence type="ECO:0000313" key="5">
    <source>
        <dbReference type="Proteomes" id="UP001597273"/>
    </source>
</evidence>
<evidence type="ECO:0000313" key="4">
    <source>
        <dbReference type="EMBL" id="MFD1862831.1"/>
    </source>
</evidence>
<keyword evidence="5" id="KW-1185">Reference proteome</keyword>
<evidence type="ECO:0000256" key="2">
    <source>
        <dbReference type="RuleBase" id="RU003616"/>
    </source>
</evidence>
<comment type="caution">
    <text evidence="4">The sequence shown here is derived from an EMBL/GenBank/DDBJ whole genome shotgun (WGS) entry which is preliminary data.</text>
</comment>
<evidence type="ECO:0000256" key="1">
    <source>
        <dbReference type="PROSITE-ProRule" id="PRU00285"/>
    </source>
</evidence>
<feature type="domain" description="SHSP" evidence="3">
    <location>
        <begin position="29"/>
        <end position="143"/>
    </location>
</feature>
<organism evidence="4 5">
    <name type="scientific">Planococcus chinensis</name>
    <dbReference type="NCBI Taxonomy" id="272917"/>
    <lineage>
        <taxon>Bacteria</taxon>
        <taxon>Bacillati</taxon>
        <taxon>Bacillota</taxon>
        <taxon>Bacilli</taxon>
        <taxon>Bacillales</taxon>
        <taxon>Caryophanaceae</taxon>
        <taxon>Planococcus</taxon>
    </lineage>
</organism>
<accession>A0ABW4QGX9</accession>
<evidence type="ECO:0000259" key="3">
    <source>
        <dbReference type="PROSITE" id="PS01031"/>
    </source>
</evidence>
<dbReference type="Gene3D" id="2.60.40.790">
    <property type="match status" value="1"/>
</dbReference>
<proteinExistence type="inferred from homology"/>